<dbReference type="Pfam" id="PF13404">
    <property type="entry name" value="HTH_AsnC-type"/>
    <property type="match status" value="1"/>
</dbReference>
<dbReference type="Gene3D" id="3.30.70.920">
    <property type="match status" value="1"/>
</dbReference>
<dbReference type="GO" id="GO:0043565">
    <property type="term" value="F:sequence-specific DNA binding"/>
    <property type="evidence" value="ECO:0007669"/>
    <property type="project" value="InterPro"/>
</dbReference>
<dbReference type="PANTHER" id="PTHR30154:SF34">
    <property type="entry name" value="TRANSCRIPTIONAL REGULATOR AZLB"/>
    <property type="match status" value="1"/>
</dbReference>
<dbReference type="GO" id="GO:0043200">
    <property type="term" value="P:response to amino acid"/>
    <property type="evidence" value="ECO:0007669"/>
    <property type="project" value="TreeGrafter"/>
</dbReference>
<dbReference type="Gene3D" id="1.10.10.10">
    <property type="entry name" value="Winged helix-like DNA-binding domain superfamily/Winged helix DNA-binding domain"/>
    <property type="match status" value="1"/>
</dbReference>
<evidence type="ECO:0000256" key="3">
    <source>
        <dbReference type="ARBA" id="ARBA00023163"/>
    </source>
</evidence>
<dbReference type="CDD" id="cd00090">
    <property type="entry name" value="HTH_ARSR"/>
    <property type="match status" value="1"/>
</dbReference>
<evidence type="ECO:0000259" key="4">
    <source>
        <dbReference type="PROSITE" id="PS50956"/>
    </source>
</evidence>
<dbReference type="Pfam" id="PF01037">
    <property type="entry name" value="AsnC_trans_reg"/>
    <property type="match status" value="1"/>
</dbReference>
<evidence type="ECO:0000256" key="2">
    <source>
        <dbReference type="ARBA" id="ARBA00023125"/>
    </source>
</evidence>
<dbReference type="InterPro" id="IPR019885">
    <property type="entry name" value="Tscrpt_reg_HTH_AsnC-type_CS"/>
</dbReference>
<dbReference type="PRINTS" id="PR00033">
    <property type="entry name" value="HTHASNC"/>
</dbReference>
<keyword evidence="2" id="KW-0238">DNA-binding</keyword>
<keyword evidence="3" id="KW-0804">Transcription</keyword>
<dbReference type="GO" id="GO:0005829">
    <property type="term" value="C:cytosol"/>
    <property type="evidence" value="ECO:0007669"/>
    <property type="project" value="TreeGrafter"/>
</dbReference>
<keyword evidence="6" id="KW-1185">Reference proteome</keyword>
<dbReference type="PROSITE" id="PS50956">
    <property type="entry name" value="HTH_ASNC_2"/>
    <property type="match status" value="1"/>
</dbReference>
<dbReference type="InterPro" id="IPR011008">
    <property type="entry name" value="Dimeric_a/b-barrel"/>
</dbReference>
<gene>
    <name evidence="5" type="ORF">GGR46_000396</name>
</gene>
<dbReference type="InterPro" id="IPR019888">
    <property type="entry name" value="Tscrpt_reg_AsnC-like"/>
</dbReference>
<reference evidence="5 6" key="1">
    <citation type="submission" date="2020-08" db="EMBL/GenBank/DDBJ databases">
        <title>Genomic Encyclopedia of Type Strains, Phase IV (KMG-IV): sequencing the most valuable type-strain genomes for metagenomic binning, comparative biology and taxonomic classification.</title>
        <authorList>
            <person name="Goeker M."/>
        </authorList>
    </citation>
    <scope>NUCLEOTIDE SEQUENCE [LARGE SCALE GENOMIC DNA]</scope>
    <source>
        <strain evidence="5 6">DSM 101806</strain>
    </source>
</reference>
<accession>A0A7W6NV80</accession>
<dbReference type="InterPro" id="IPR036388">
    <property type="entry name" value="WH-like_DNA-bd_sf"/>
</dbReference>
<dbReference type="PANTHER" id="PTHR30154">
    <property type="entry name" value="LEUCINE-RESPONSIVE REGULATORY PROTEIN"/>
    <property type="match status" value="1"/>
</dbReference>
<dbReference type="Proteomes" id="UP000557392">
    <property type="component" value="Unassembled WGS sequence"/>
</dbReference>
<proteinExistence type="predicted"/>
<name>A0A7W6NV80_9SPHN</name>
<dbReference type="InterPro" id="IPR019887">
    <property type="entry name" value="Tscrpt_reg_AsnC/Lrp_C"/>
</dbReference>
<dbReference type="EMBL" id="JACIEH010000001">
    <property type="protein sequence ID" value="MBB4096863.1"/>
    <property type="molecule type" value="Genomic_DNA"/>
</dbReference>
<dbReference type="AlphaFoldDB" id="A0A7W6NV80"/>
<comment type="caution">
    <text evidence="5">The sequence shown here is derived from an EMBL/GenBank/DDBJ whole genome shotgun (WGS) entry which is preliminary data.</text>
</comment>
<protein>
    <submittedName>
        <fullName evidence="5">Lrp/AsnC family leucine-responsive transcriptional regulator</fullName>
    </submittedName>
</protein>
<evidence type="ECO:0000313" key="6">
    <source>
        <dbReference type="Proteomes" id="UP000557392"/>
    </source>
</evidence>
<sequence length="160" mass="18257">MTKIEPLDSFDLKLLELLQVDVQQPVAALAEKVGLSAPACYRRIRRLRETGVIEREIAVVRPKTLGWPLSMIVLVTLERETADTVSEMFEIFRREPEVMEAWNVTGDHDFAVRIIARDMESYDDLVRRLFSADERVRTFETLVVIRETGGMSPVPVGLGR</sequence>
<dbReference type="RefSeq" id="WP_183994072.1">
    <property type="nucleotide sequence ID" value="NZ_JACIEH010000001.1"/>
</dbReference>
<dbReference type="SUPFAM" id="SSF46785">
    <property type="entry name" value="Winged helix' DNA-binding domain"/>
    <property type="match status" value="1"/>
</dbReference>
<keyword evidence="1" id="KW-0805">Transcription regulation</keyword>
<dbReference type="InterPro" id="IPR000485">
    <property type="entry name" value="AsnC-type_HTH_dom"/>
</dbReference>
<dbReference type="SUPFAM" id="SSF54909">
    <property type="entry name" value="Dimeric alpha+beta barrel"/>
    <property type="match status" value="1"/>
</dbReference>
<dbReference type="InterPro" id="IPR036390">
    <property type="entry name" value="WH_DNA-bd_sf"/>
</dbReference>
<feature type="domain" description="HTH asnC-type" evidence="4">
    <location>
        <begin position="7"/>
        <end position="68"/>
    </location>
</feature>
<dbReference type="InterPro" id="IPR011991">
    <property type="entry name" value="ArsR-like_HTH"/>
</dbReference>
<dbReference type="PROSITE" id="PS00519">
    <property type="entry name" value="HTH_ASNC_1"/>
    <property type="match status" value="1"/>
</dbReference>
<dbReference type="SMART" id="SM00344">
    <property type="entry name" value="HTH_ASNC"/>
    <property type="match status" value="1"/>
</dbReference>
<evidence type="ECO:0000256" key="1">
    <source>
        <dbReference type="ARBA" id="ARBA00023015"/>
    </source>
</evidence>
<dbReference type="GO" id="GO:0006355">
    <property type="term" value="P:regulation of DNA-templated transcription"/>
    <property type="evidence" value="ECO:0007669"/>
    <property type="project" value="UniProtKB-ARBA"/>
</dbReference>
<organism evidence="5 6">
    <name type="scientific">Sphingomonas kyeonggiensis</name>
    <dbReference type="NCBI Taxonomy" id="1268553"/>
    <lineage>
        <taxon>Bacteria</taxon>
        <taxon>Pseudomonadati</taxon>
        <taxon>Pseudomonadota</taxon>
        <taxon>Alphaproteobacteria</taxon>
        <taxon>Sphingomonadales</taxon>
        <taxon>Sphingomonadaceae</taxon>
        <taxon>Sphingomonas</taxon>
    </lineage>
</organism>
<evidence type="ECO:0000313" key="5">
    <source>
        <dbReference type="EMBL" id="MBB4096863.1"/>
    </source>
</evidence>